<sequence>MSEKTTEQQRSQKYRDLFVAITGESTITEQQNESRLQRTDDLEEYHEHQSLSEYVKTSTDADGLEDAVGGLDLNTES</sequence>
<organism evidence="2 3">
    <name type="scientific">Halogeometricum borinquense</name>
    <dbReference type="NCBI Taxonomy" id="60847"/>
    <lineage>
        <taxon>Archaea</taxon>
        <taxon>Methanobacteriati</taxon>
        <taxon>Methanobacteriota</taxon>
        <taxon>Stenosarchaea group</taxon>
        <taxon>Halobacteria</taxon>
        <taxon>Halobacteriales</taxon>
        <taxon>Haloferacaceae</taxon>
        <taxon>Halogeometricum</taxon>
    </lineage>
</organism>
<dbReference type="EMBL" id="RZHH01000001">
    <property type="protein sequence ID" value="RYJ19509.1"/>
    <property type="molecule type" value="Genomic_DNA"/>
</dbReference>
<evidence type="ECO:0000313" key="3">
    <source>
        <dbReference type="Proteomes" id="UP000294028"/>
    </source>
</evidence>
<feature type="region of interest" description="Disordered" evidence="1">
    <location>
        <begin position="46"/>
        <end position="77"/>
    </location>
</feature>
<dbReference type="GeneID" id="9989399"/>
<accession>A0A482TQ47</accession>
<comment type="caution">
    <text evidence="2">The sequence shown here is derived from an EMBL/GenBank/DDBJ whole genome shotgun (WGS) entry which is preliminary data.</text>
</comment>
<dbReference type="OMA" id="KYHEHQA"/>
<dbReference type="AlphaFoldDB" id="A0A482TQ47"/>
<dbReference type="RefSeq" id="WP_006055713.1">
    <property type="nucleotide sequence ID" value="NZ_RZHH01000001.1"/>
</dbReference>
<evidence type="ECO:0000256" key="1">
    <source>
        <dbReference type="SAM" id="MobiDB-lite"/>
    </source>
</evidence>
<reference evidence="2 3" key="1">
    <citation type="submission" date="2018-12" db="EMBL/GenBank/DDBJ databases">
        <title>Genome analysis provides insights into bioremediation potentialities of Halogeometricum borinquense strain N11.</title>
        <authorList>
            <person name="Najjari A."/>
            <person name="Youssef N."/>
            <person name="Fhoula I."/>
            <person name="Ben Dhia O."/>
            <person name="Mahjoubi M."/>
            <person name="Ouzari H.I."/>
            <person name="Cherif A."/>
        </authorList>
    </citation>
    <scope>NUCLEOTIDE SEQUENCE [LARGE SCALE GENOMIC DNA]</scope>
    <source>
        <strain evidence="2 3">N11</strain>
    </source>
</reference>
<feature type="compositionally biased region" description="Polar residues" evidence="1">
    <location>
        <begin position="51"/>
        <end position="60"/>
    </location>
</feature>
<name>A0A482TQ47_9EURY</name>
<gene>
    <name evidence="2" type="ORF">ELS19_00455</name>
</gene>
<proteinExistence type="predicted"/>
<protein>
    <submittedName>
        <fullName evidence="2">Uncharacterized protein</fullName>
    </submittedName>
</protein>
<evidence type="ECO:0000313" key="2">
    <source>
        <dbReference type="EMBL" id="RYJ19509.1"/>
    </source>
</evidence>
<dbReference type="Proteomes" id="UP000294028">
    <property type="component" value="Unassembled WGS sequence"/>
</dbReference>